<feature type="coiled-coil region" evidence="1">
    <location>
        <begin position="98"/>
        <end position="132"/>
    </location>
</feature>
<dbReference type="Proteomes" id="UP000466864">
    <property type="component" value="Unassembled WGS sequence"/>
</dbReference>
<keyword evidence="2" id="KW-0472">Membrane</keyword>
<keyword evidence="2" id="KW-1133">Transmembrane helix</keyword>
<sequence>MIDEKRLYQMISLARFENKNRDKALRISRTYQNDYIAMSLLGNFVLTTVAYILALVLFAMYNMNFLLANLNDLNFRPMLAVVIIVYLIVLGVFSVISYTRAKLRYVRAQARMAEYQRQLRRLYKMYKDEEQLDTIRKNWGRKNRDE</sequence>
<protein>
    <submittedName>
        <fullName evidence="3">Uncharacterized protein</fullName>
    </submittedName>
</protein>
<dbReference type="RefSeq" id="WP_154458152.1">
    <property type="nucleotide sequence ID" value="NZ_VUMV01000005.1"/>
</dbReference>
<evidence type="ECO:0000313" key="4">
    <source>
        <dbReference type="Proteomes" id="UP000466864"/>
    </source>
</evidence>
<dbReference type="EMBL" id="VUMV01000005">
    <property type="protein sequence ID" value="MST82238.1"/>
    <property type="molecule type" value="Genomic_DNA"/>
</dbReference>
<keyword evidence="4" id="KW-1185">Reference proteome</keyword>
<evidence type="ECO:0000313" key="3">
    <source>
        <dbReference type="EMBL" id="MST82238.1"/>
    </source>
</evidence>
<name>A0A7X2TPP7_9FIRM</name>
<dbReference type="AlphaFoldDB" id="A0A7X2TPP7"/>
<feature type="transmembrane region" description="Helical" evidence="2">
    <location>
        <begin position="35"/>
        <end position="58"/>
    </location>
</feature>
<keyword evidence="2" id="KW-0812">Transmembrane</keyword>
<feature type="transmembrane region" description="Helical" evidence="2">
    <location>
        <begin position="78"/>
        <end position="98"/>
    </location>
</feature>
<evidence type="ECO:0000256" key="1">
    <source>
        <dbReference type="SAM" id="Coils"/>
    </source>
</evidence>
<gene>
    <name evidence="3" type="ORF">FYJ60_07915</name>
</gene>
<keyword evidence="1" id="KW-0175">Coiled coil</keyword>
<evidence type="ECO:0000256" key="2">
    <source>
        <dbReference type="SAM" id="Phobius"/>
    </source>
</evidence>
<organism evidence="3 4">
    <name type="scientific">Bilifractor porci</name>
    <dbReference type="NCBI Taxonomy" id="2606636"/>
    <lineage>
        <taxon>Bacteria</taxon>
        <taxon>Bacillati</taxon>
        <taxon>Bacillota</taxon>
        <taxon>Clostridia</taxon>
        <taxon>Lachnospirales</taxon>
        <taxon>Lachnospiraceae</taxon>
        <taxon>Bilifractor</taxon>
    </lineage>
</organism>
<reference evidence="3 4" key="1">
    <citation type="submission" date="2019-08" db="EMBL/GenBank/DDBJ databases">
        <title>In-depth cultivation of the pig gut microbiome towards novel bacterial diversity and tailored functional studies.</title>
        <authorList>
            <person name="Wylensek D."/>
            <person name="Hitch T.C.A."/>
            <person name="Clavel T."/>
        </authorList>
    </citation>
    <scope>NUCLEOTIDE SEQUENCE [LARGE SCALE GENOMIC DNA]</scope>
    <source>
        <strain evidence="3 4">Oil+RF-744-WCA-WT-13</strain>
    </source>
</reference>
<proteinExistence type="predicted"/>
<accession>A0A7X2TPP7</accession>
<comment type="caution">
    <text evidence="3">The sequence shown here is derived from an EMBL/GenBank/DDBJ whole genome shotgun (WGS) entry which is preliminary data.</text>
</comment>